<name>A0A2V4NVR1_9ACTN</name>
<proteinExistence type="predicted"/>
<comment type="caution">
    <text evidence="1">The sequence shown here is derived from an EMBL/GenBank/DDBJ whole genome shotgun (WGS) entry which is preliminary data.</text>
</comment>
<sequence>MTGTDETTVAVLELVAPLLTVDQLRERLAGAAGDPRFGVRVRDGWDGPQARITAAASAAAAGELERALGVEPPAAEAAGPRADAGFTGRAFAAWQELLRRCPEADRARYGFVLNAEPALPEGWLLLGWANPAFGAVQFTVRRYARLAVTSPGPAEQAELDLLLARWTALVRQAGDREALTAG</sequence>
<reference evidence="1 2" key="1">
    <citation type="submission" date="2018-03" db="EMBL/GenBank/DDBJ databases">
        <title>Bioinformatic expansion and discovery of thiopeptide antibiotics.</title>
        <authorList>
            <person name="Schwalen C.J."/>
            <person name="Hudson G.A."/>
            <person name="Mitchell D.A."/>
        </authorList>
    </citation>
    <scope>NUCLEOTIDE SEQUENCE [LARGE SCALE GENOMIC DNA]</scope>
    <source>
        <strain evidence="1 2">ATCC 21389</strain>
    </source>
</reference>
<dbReference type="OrthoDB" id="9971437at2"/>
<protein>
    <submittedName>
        <fullName evidence="1">Uncharacterized protein</fullName>
    </submittedName>
</protein>
<evidence type="ECO:0000313" key="2">
    <source>
        <dbReference type="Proteomes" id="UP000248039"/>
    </source>
</evidence>
<gene>
    <name evidence="1" type="ORF">C7C46_26405</name>
</gene>
<evidence type="ECO:0000313" key="1">
    <source>
        <dbReference type="EMBL" id="PYC71884.1"/>
    </source>
</evidence>
<dbReference type="Proteomes" id="UP000248039">
    <property type="component" value="Unassembled WGS sequence"/>
</dbReference>
<keyword evidence="2" id="KW-1185">Reference proteome</keyword>
<dbReference type="AlphaFoldDB" id="A0A2V4NVR1"/>
<organism evidence="1 2">
    <name type="scientific">Streptomyces tateyamensis</name>
    <dbReference type="NCBI Taxonomy" id="565073"/>
    <lineage>
        <taxon>Bacteria</taxon>
        <taxon>Bacillati</taxon>
        <taxon>Actinomycetota</taxon>
        <taxon>Actinomycetes</taxon>
        <taxon>Kitasatosporales</taxon>
        <taxon>Streptomycetaceae</taxon>
        <taxon>Streptomyces</taxon>
    </lineage>
</organism>
<accession>A0A2V4NVR1</accession>
<dbReference type="RefSeq" id="WP_110672435.1">
    <property type="nucleotide sequence ID" value="NZ_PYBW01000109.1"/>
</dbReference>
<dbReference type="EMBL" id="PYBW01000109">
    <property type="protein sequence ID" value="PYC71884.1"/>
    <property type="molecule type" value="Genomic_DNA"/>
</dbReference>